<dbReference type="CDD" id="cd03412">
    <property type="entry name" value="CbiK_N"/>
    <property type="match status" value="1"/>
</dbReference>
<dbReference type="CDD" id="cd03413">
    <property type="entry name" value="CbiK_C"/>
    <property type="match status" value="1"/>
</dbReference>
<dbReference type="GO" id="GO:0016852">
    <property type="term" value="F:sirohydrochlorin cobaltochelatase activity"/>
    <property type="evidence" value="ECO:0007669"/>
    <property type="project" value="UniProtKB-EC"/>
</dbReference>
<keyword evidence="1" id="KW-0732">Signal</keyword>
<dbReference type="GO" id="GO:0019251">
    <property type="term" value="P:anaerobic cobalamin biosynthetic process"/>
    <property type="evidence" value="ECO:0007669"/>
    <property type="project" value="InterPro"/>
</dbReference>
<dbReference type="SUPFAM" id="SSF53800">
    <property type="entry name" value="Chelatase"/>
    <property type="match status" value="1"/>
</dbReference>
<dbReference type="InterPro" id="IPR010388">
    <property type="entry name" value="Anaerobic_Co-chelatase"/>
</dbReference>
<gene>
    <name evidence="2" type="primary">cbiK</name>
    <name evidence="2" type="ORF">SAMEA4364220_02001</name>
</gene>
<evidence type="ECO:0000313" key="2">
    <source>
        <dbReference type="EMBL" id="SNV04543.1"/>
    </source>
</evidence>
<name>A0A239U6E9_9FIRM</name>
<keyword evidence="2" id="KW-0456">Lyase</keyword>
<dbReference type="EC" id="4.99.1.3" evidence="2"/>
<dbReference type="Proteomes" id="UP000215383">
    <property type="component" value="Chromosome 1"/>
</dbReference>
<evidence type="ECO:0000256" key="1">
    <source>
        <dbReference type="SAM" id="SignalP"/>
    </source>
</evidence>
<accession>A0A239U6E9</accession>
<dbReference type="eggNOG" id="COG4822">
    <property type="taxonomic scope" value="Bacteria"/>
</dbReference>
<dbReference type="Gene3D" id="3.40.50.1400">
    <property type="match status" value="2"/>
</dbReference>
<dbReference type="Pfam" id="PF06180">
    <property type="entry name" value="CbiK"/>
    <property type="match status" value="1"/>
</dbReference>
<dbReference type="AlphaFoldDB" id="A0A239U6E9"/>
<proteinExistence type="predicted"/>
<reference evidence="2 3" key="1">
    <citation type="submission" date="2017-06" db="EMBL/GenBank/DDBJ databases">
        <authorList>
            <consortium name="Pathogen Informatics"/>
        </authorList>
    </citation>
    <scope>NUCLEOTIDE SEQUENCE [LARGE SCALE GENOMIC DNA]</scope>
    <source>
        <strain evidence="2 3">NCTC10570</strain>
    </source>
</reference>
<dbReference type="GeneID" id="78507986"/>
<dbReference type="EMBL" id="LT906446">
    <property type="protein sequence ID" value="SNV04543.1"/>
    <property type="molecule type" value="Genomic_DNA"/>
</dbReference>
<organism evidence="2 3">
    <name type="scientific">Megamonas hypermegale</name>
    <dbReference type="NCBI Taxonomy" id="158847"/>
    <lineage>
        <taxon>Bacteria</taxon>
        <taxon>Bacillati</taxon>
        <taxon>Bacillota</taxon>
        <taxon>Negativicutes</taxon>
        <taxon>Selenomonadales</taxon>
        <taxon>Selenomonadaceae</taxon>
        <taxon>Megamonas</taxon>
    </lineage>
</organism>
<dbReference type="OrthoDB" id="9770331at2"/>
<sequence length="333" mass="36843">MKSKWKRMLIASMACMALTGFCTTSFAAYSLNTEVKDATPALLQASQIGVRTYNTTDADLQKAPNKDAILVMSFGTTYPETRAKTIEATVKQIQAAHPDTKVVLAFTSHIIIDRIKAKEGITIPTPEEALAQLKAEGYTRVALTSLDIIPGMEYNYKTAVYDIYKNQFKKMTIGTPLMYWMGQENQRDDVEDTMKALGSQMPKLGKDDAVLIMAHGTPDPANAYYAVMQDRLDALYGGKVMIYTVEGKPNLEDIIPKLKAQKIKNVTIMPLMMVAGDHANNDMAGDEPDSHKSILQAEGFNVTTYIHGLGENANIRQLFVDRANESWNALEAE</sequence>
<feature type="chain" id="PRO_5011636876" evidence="1">
    <location>
        <begin position="28"/>
        <end position="333"/>
    </location>
</feature>
<protein>
    <submittedName>
        <fullName evidence="2">Sirohydrochlorin cobaltochelatase</fullName>
        <ecNumber evidence="2">4.99.1.3</ecNumber>
    </submittedName>
</protein>
<keyword evidence="3" id="KW-1185">Reference proteome</keyword>
<dbReference type="RefSeq" id="WP_027889152.1">
    <property type="nucleotide sequence ID" value="NZ_CALXYH010000043.1"/>
</dbReference>
<evidence type="ECO:0000313" key="3">
    <source>
        <dbReference type="Proteomes" id="UP000215383"/>
    </source>
</evidence>
<feature type="signal peptide" evidence="1">
    <location>
        <begin position="1"/>
        <end position="27"/>
    </location>
</feature>